<protein>
    <recommendedName>
        <fullName evidence="1">Reverse transcriptase zinc-binding domain-containing protein</fullName>
    </recommendedName>
</protein>
<organism evidence="2">
    <name type="scientific">Fagus sylvatica</name>
    <name type="common">Beechnut</name>
    <dbReference type="NCBI Taxonomy" id="28930"/>
    <lineage>
        <taxon>Eukaryota</taxon>
        <taxon>Viridiplantae</taxon>
        <taxon>Streptophyta</taxon>
        <taxon>Embryophyta</taxon>
        <taxon>Tracheophyta</taxon>
        <taxon>Spermatophyta</taxon>
        <taxon>Magnoliopsida</taxon>
        <taxon>eudicotyledons</taxon>
        <taxon>Gunneridae</taxon>
        <taxon>Pentapetalae</taxon>
        <taxon>rosids</taxon>
        <taxon>fabids</taxon>
        <taxon>Fagales</taxon>
        <taxon>Fagaceae</taxon>
        <taxon>Fagus</taxon>
    </lineage>
</organism>
<sequence length="276" mass="30900">MADSQLDSNGLLHCRANPGLDICFQEGDKLAWRPGRKGIFDCRSFYHVLRAPPAISFPWKCIWSVKAPPRVAFFMWTVAWGRILTCDNLKKKGIVMTALDFCFQECGDKLGASGSGVGIVVWLVELVWKEVFGGDAYTQAVSFSLEIALKDVGARLTIKHKRKQSIWGSMMSLLVSKPHESHIPFILQFLEEYERTGMRDVAMPSDPSKPLPEDVLRSLSLGLEFENKLIELCGETENTLALNPFEKNVKLLQSPQGSICEKEDGPIPTEGKGYKY</sequence>
<name>A0A2N9J7B6_FAGSY</name>
<accession>A0A2N9J7B6</accession>
<reference evidence="2" key="1">
    <citation type="submission" date="2018-02" db="EMBL/GenBank/DDBJ databases">
        <authorList>
            <person name="Cohen D.B."/>
            <person name="Kent A.D."/>
        </authorList>
    </citation>
    <scope>NUCLEOTIDE SEQUENCE</scope>
</reference>
<dbReference type="AlphaFoldDB" id="A0A2N9J7B6"/>
<gene>
    <name evidence="2" type="ORF">FSB_LOCUS60397</name>
</gene>
<dbReference type="InterPro" id="IPR026960">
    <property type="entry name" value="RVT-Znf"/>
</dbReference>
<evidence type="ECO:0000259" key="1">
    <source>
        <dbReference type="Pfam" id="PF13966"/>
    </source>
</evidence>
<dbReference type="EMBL" id="OIVN01006407">
    <property type="protein sequence ID" value="SPD32515.1"/>
    <property type="molecule type" value="Genomic_DNA"/>
</dbReference>
<proteinExistence type="predicted"/>
<evidence type="ECO:0000313" key="2">
    <source>
        <dbReference type="EMBL" id="SPD32515.1"/>
    </source>
</evidence>
<dbReference type="Pfam" id="PF13966">
    <property type="entry name" value="zf-RVT"/>
    <property type="match status" value="1"/>
</dbReference>
<feature type="domain" description="Reverse transcriptase zinc-binding" evidence="1">
    <location>
        <begin position="40"/>
        <end position="102"/>
    </location>
</feature>